<evidence type="ECO:0000313" key="2">
    <source>
        <dbReference type="Proteomes" id="UP000184394"/>
    </source>
</evidence>
<dbReference type="RefSeq" id="WP_072952476.1">
    <property type="nucleotide sequence ID" value="NZ_FRCT01000023.1"/>
</dbReference>
<organism evidence="1 2">
    <name type="scientific">Ruminococcus flavefaciens</name>
    <dbReference type="NCBI Taxonomy" id="1265"/>
    <lineage>
        <taxon>Bacteria</taxon>
        <taxon>Bacillati</taxon>
        <taxon>Bacillota</taxon>
        <taxon>Clostridia</taxon>
        <taxon>Eubacteriales</taxon>
        <taxon>Oscillospiraceae</taxon>
        <taxon>Ruminococcus</taxon>
    </lineage>
</organism>
<proteinExistence type="predicted"/>
<protein>
    <submittedName>
        <fullName evidence="1">Uncharacterized protein</fullName>
    </submittedName>
</protein>
<dbReference type="EMBL" id="FRCT01000023">
    <property type="protein sequence ID" value="SHM91236.1"/>
    <property type="molecule type" value="Genomic_DNA"/>
</dbReference>
<dbReference type="OrthoDB" id="9829820at2"/>
<reference evidence="1 2" key="1">
    <citation type="submission" date="2016-11" db="EMBL/GenBank/DDBJ databases">
        <authorList>
            <person name="Jaros S."/>
            <person name="Januszkiewicz K."/>
            <person name="Wedrychowicz H."/>
        </authorList>
    </citation>
    <scope>NUCLEOTIDE SEQUENCE [LARGE SCALE GENOMIC DNA]</scope>
    <source>
        <strain evidence="1 2">Y1</strain>
    </source>
</reference>
<dbReference type="Proteomes" id="UP000184394">
    <property type="component" value="Unassembled WGS sequence"/>
</dbReference>
<evidence type="ECO:0000313" key="1">
    <source>
        <dbReference type="EMBL" id="SHM91236.1"/>
    </source>
</evidence>
<sequence>MNNKSLKSLLIILSLTVVFKCITLFGKDDNHDEWHNFDGTPIVCRYNGCGKKPLYSNWEDRFCAEHIDRSANHKNQYNSSTAKKKINTKKALTKEEADKLRGTGYHGTRPNSTAESIEIDAAMVKCKKCGMHSDNGSNSLCDECQYNKDYGLD</sequence>
<gene>
    <name evidence="1" type="ORF">SAMN04487860_12337</name>
</gene>
<accession>A0A1M7MK59</accession>
<name>A0A1M7MK59_RUMFL</name>
<dbReference type="AlphaFoldDB" id="A0A1M7MK59"/>